<keyword evidence="3 5" id="KW-1133">Transmembrane helix</keyword>
<dbReference type="InterPro" id="IPR002781">
    <property type="entry name" value="TM_pro_TauE-like"/>
</dbReference>
<organism evidence="6 7">
    <name type="scientific">Ephemeroptericola cinctiostellae</name>
    <dbReference type="NCBI Taxonomy" id="2268024"/>
    <lineage>
        <taxon>Bacteria</taxon>
        <taxon>Pseudomonadati</taxon>
        <taxon>Pseudomonadota</taxon>
        <taxon>Betaproteobacteria</taxon>
        <taxon>Burkholderiales</taxon>
        <taxon>Burkholderiaceae</taxon>
        <taxon>Ephemeroptericola</taxon>
    </lineage>
</organism>
<keyword evidence="5" id="KW-1003">Cell membrane</keyword>
<keyword evidence="2 5" id="KW-0812">Transmembrane</keyword>
<dbReference type="GO" id="GO:0005886">
    <property type="term" value="C:plasma membrane"/>
    <property type="evidence" value="ECO:0007669"/>
    <property type="project" value="UniProtKB-SubCell"/>
</dbReference>
<protein>
    <recommendedName>
        <fullName evidence="5">Probable membrane transporter protein</fullName>
    </recommendedName>
</protein>
<evidence type="ECO:0000256" key="3">
    <source>
        <dbReference type="ARBA" id="ARBA00022989"/>
    </source>
</evidence>
<dbReference type="PANTHER" id="PTHR43483">
    <property type="entry name" value="MEMBRANE TRANSPORTER PROTEIN HI_0806-RELATED"/>
    <property type="match status" value="1"/>
</dbReference>
<feature type="transmembrane region" description="Helical" evidence="5">
    <location>
        <begin position="144"/>
        <end position="169"/>
    </location>
</feature>
<keyword evidence="7" id="KW-1185">Reference proteome</keyword>
<dbReference type="EMBL" id="CP031124">
    <property type="protein sequence ID" value="AXF85780.1"/>
    <property type="molecule type" value="Genomic_DNA"/>
</dbReference>
<dbReference type="KEGG" id="hyf:DTO96_101516"/>
<dbReference type="PANTHER" id="PTHR43483:SF3">
    <property type="entry name" value="MEMBRANE TRANSPORTER PROTEIN HI_0806-RELATED"/>
    <property type="match status" value="1"/>
</dbReference>
<gene>
    <name evidence="6" type="ORF">DTO96_101516</name>
</gene>
<feature type="transmembrane region" description="Helical" evidence="5">
    <location>
        <begin position="176"/>
        <end position="198"/>
    </location>
</feature>
<feature type="transmembrane region" description="Helical" evidence="5">
    <location>
        <begin position="81"/>
        <end position="100"/>
    </location>
</feature>
<feature type="transmembrane region" description="Helical" evidence="5">
    <location>
        <begin position="51"/>
        <end position="69"/>
    </location>
</feature>
<feature type="transmembrane region" description="Helical" evidence="5">
    <location>
        <begin position="210"/>
        <end position="232"/>
    </location>
</feature>
<proteinExistence type="inferred from homology"/>
<feature type="transmembrane region" description="Helical" evidence="5">
    <location>
        <begin position="6"/>
        <end position="39"/>
    </location>
</feature>
<dbReference type="Proteomes" id="UP000252182">
    <property type="component" value="Chromosome"/>
</dbReference>
<keyword evidence="4 5" id="KW-0472">Membrane</keyword>
<evidence type="ECO:0000256" key="1">
    <source>
        <dbReference type="ARBA" id="ARBA00004141"/>
    </source>
</evidence>
<dbReference type="RefSeq" id="WP_114562935.1">
    <property type="nucleotide sequence ID" value="NZ_CP031124.1"/>
</dbReference>
<dbReference type="Pfam" id="PF01925">
    <property type="entry name" value="TauE"/>
    <property type="match status" value="1"/>
</dbReference>
<feature type="transmembrane region" description="Helical" evidence="5">
    <location>
        <begin position="244"/>
        <end position="262"/>
    </location>
</feature>
<evidence type="ECO:0000313" key="7">
    <source>
        <dbReference type="Proteomes" id="UP000252182"/>
    </source>
</evidence>
<reference evidence="7" key="1">
    <citation type="submission" date="2018-07" db="EMBL/GenBank/DDBJ databases">
        <authorList>
            <person name="Kim H."/>
        </authorList>
    </citation>
    <scope>NUCLEOTIDE SEQUENCE [LARGE SCALE GENOMIC DNA]</scope>
    <source>
        <strain evidence="7">F02</strain>
    </source>
</reference>
<dbReference type="AlphaFoldDB" id="A0A345DBP2"/>
<name>A0A345DBP2_9BURK</name>
<evidence type="ECO:0000256" key="2">
    <source>
        <dbReference type="ARBA" id="ARBA00022692"/>
    </source>
</evidence>
<comment type="similarity">
    <text evidence="5">Belongs to the 4-toluene sulfonate uptake permease (TSUP) (TC 2.A.102) family.</text>
</comment>
<comment type="subcellular location">
    <subcellularLocation>
        <location evidence="5">Cell membrane</location>
        <topology evidence="5">Multi-pass membrane protein</topology>
    </subcellularLocation>
    <subcellularLocation>
        <location evidence="1">Membrane</location>
        <topology evidence="1">Multi-pass membrane protein</topology>
    </subcellularLocation>
</comment>
<evidence type="ECO:0000256" key="4">
    <source>
        <dbReference type="ARBA" id="ARBA00023136"/>
    </source>
</evidence>
<evidence type="ECO:0000256" key="5">
    <source>
        <dbReference type="RuleBase" id="RU363041"/>
    </source>
</evidence>
<accession>A0A345DBP2</accession>
<evidence type="ECO:0000313" key="6">
    <source>
        <dbReference type="EMBL" id="AXF85780.1"/>
    </source>
</evidence>
<sequence length="268" mass="28181">MDLIWLAYPLLGCLVGFMAGLLGVGGGLITVPLLTWILQAQGFSHPDLHKIALATSTATIAFTAFSSMRSHASHNNVRWDVVKHVVPGIMLGTLVGAYLVHITPVAPLRAVFVAFAFYTAYSMLNNRLPKPSRTLPGSAALFGVGNATGALSTLISAGGGFISVPFMIWCNVPARLAIGTSAALGFPIAVFAVLGYLITGWSTSGLPPLTYAYIYIPAVLGIALTSVIFAPIGAKAAQRWNVATLKKIFACMLIGLGLQMLYKMGLAT</sequence>
<dbReference type="OrthoDB" id="457670at2"/>